<keyword evidence="2" id="KW-0547">Nucleotide-binding</keyword>
<dbReference type="InterPro" id="IPR001650">
    <property type="entry name" value="Helicase_C-like"/>
</dbReference>
<protein>
    <recommendedName>
        <fullName evidence="1">RNA helicase</fullName>
        <ecNumber evidence="1">3.6.4.13</ecNumber>
    </recommendedName>
</protein>
<dbReference type="SUPFAM" id="SSF52540">
    <property type="entry name" value="P-loop containing nucleoside triphosphate hydrolases"/>
    <property type="match status" value="1"/>
</dbReference>
<evidence type="ECO:0000256" key="5">
    <source>
        <dbReference type="ARBA" id="ARBA00022840"/>
    </source>
</evidence>
<dbReference type="InterPro" id="IPR050079">
    <property type="entry name" value="DEAD_box_RNA_helicase"/>
</dbReference>
<evidence type="ECO:0000256" key="2">
    <source>
        <dbReference type="ARBA" id="ARBA00022741"/>
    </source>
</evidence>
<keyword evidence="4" id="KW-0347">Helicase</keyword>
<evidence type="ECO:0000256" key="7">
    <source>
        <dbReference type="SAM" id="MobiDB-lite"/>
    </source>
</evidence>
<keyword evidence="3" id="KW-0378">Hydrolase</keyword>
<evidence type="ECO:0000256" key="4">
    <source>
        <dbReference type="ARBA" id="ARBA00022806"/>
    </source>
</evidence>
<evidence type="ECO:0000313" key="9">
    <source>
        <dbReference type="EMBL" id="KAJ3182010.1"/>
    </source>
</evidence>
<dbReference type="GO" id="GO:0016787">
    <property type="term" value="F:hydrolase activity"/>
    <property type="evidence" value="ECO:0007669"/>
    <property type="project" value="UniProtKB-KW"/>
</dbReference>
<proteinExistence type="predicted"/>
<dbReference type="PANTHER" id="PTHR47959:SF1">
    <property type="entry name" value="ATP-DEPENDENT RNA HELICASE DBPA"/>
    <property type="match status" value="1"/>
</dbReference>
<evidence type="ECO:0000313" key="10">
    <source>
        <dbReference type="Proteomes" id="UP001212152"/>
    </source>
</evidence>
<name>A0AAD5XPC5_9FUNG</name>
<evidence type="ECO:0000256" key="1">
    <source>
        <dbReference type="ARBA" id="ARBA00012552"/>
    </source>
</evidence>
<organism evidence="9 10">
    <name type="scientific">Geranomyces variabilis</name>
    <dbReference type="NCBI Taxonomy" id="109894"/>
    <lineage>
        <taxon>Eukaryota</taxon>
        <taxon>Fungi</taxon>
        <taxon>Fungi incertae sedis</taxon>
        <taxon>Chytridiomycota</taxon>
        <taxon>Chytridiomycota incertae sedis</taxon>
        <taxon>Chytridiomycetes</taxon>
        <taxon>Spizellomycetales</taxon>
        <taxon>Powellomycetaceae</taxon>
        <taxon>Geranomyces</taxon>
    </lineage>
</organism>
<dbReference type="Proteomes" id="UP001212152">
    <property type="component" value="Unassembled WGS sequence"/>
</dbReference>
<feature type="compositionally biased region" description="Basic residues" evidence="7">
    <location>
        <begin position="311"/>
        <end position="328"/>
    </location>
</feature>
<dbReference type="GO" id="GO:0005524">
    <property type="term" value="F:ATP binding"/>
    <property type="evidence" value="ECO:0007669"/>
    <property type="project" value="UniProtKB-KW"/>
</dbReference>
<dbReference type="PROSITE" id="PS51194">
    <property type="entry name" value="HELICASE_CTER"/>
    <property type="match status" value="1"/>
</dbReference>
<evidence type="ECO:0000256" key="3">
    <source>
        <dbReference type="ARBA" id="ARBA00022801"/>
    </source>
</evidence>
<gene>
    <name evidence="9" type="primary">DRS1_2</name>
    <name evidence="9" type="ORF">HDU87_000348</name>
</gene>
<keyword evidence="10" id="KW-1185">Reference proteome</keyword>
<reference evidence="9" key="1">
    <citation type="submission" date="2020-05" db="EMBL/GenBank/DDBJ databases">
        <title>Phylogenomic resolution of chytrid fungi.</title>
        <authorList>
            <person name="Stajich J.E."/>
            <person name="Amses K."/>
            <person name="Simmons R."/>
            <person name="Seto K."/>
            <person name="Myers J."/>
            <person name="Bonds A."/>
            <person name="Quandt C.A."/>
            <person name="Barry K."/>
            <person name="Liu P."/>
            <person name="Grigoriev I."/>
            <person name="Longcore J.E."/>
            <person name="James T.Y."/>
        </authorList>
    </citation>
    <scope>NUCLEOTIDE SEQUENCE</scope>
    <source>
        <strain evidence="9">JEL0379</strain>
    </source>
</reference>
<comment type="catalytic activity">
    <reaction evidence="6">
        <text>ATP + H2O = ADP + phosphate + H(+)</text>
        <dbReference type="Rhea" id="RHEA:13065"/>
        <dbReference type="ChEBI" id="CHEBI:15377"/>
        <dbReference type="ChEBI" id="CHEBI:15378"/>
        <dbReference type="ChEBI" id="CHEBI:30616"/>
        <dbReference type="ChEBI" id="CHEBI:43474"/>
        <dbReference type="ChEBI" id="CHEBI:456216"/>
        <dbReference type="EC" id="3.6.4.13"/>
    </reaction>
</comment>
<dbReference type="GO" id="GO:0003724">
    <property type="term" value="F:RNA helicase activity"/>
    <property type="evidence" value="ECO:0007669"/>
    <property type="project" value="UniProtKB-EC"/>
</dbReference>
<evidence type="ECO:0000256" key="6">
    <source>
        <dbReference type="ARBA" id="ARBA00047984"/>
    </source>
</evidence>
<feature type="compositionally biased region" description="Basic residues" evidence="7">
    <location>
        <begin position="288"/>
        <end position="300"/>
    </location>
</feature>
<sequence>MRIVFTLLGLKAAELHGNLTQAQRLEALEMFRDQKVDFLLATDLASRGLDINGIKTVINYGMPKNYAQYVHRIGRTARAGAAGRAVSLVGEADRNVLKMAIKNSRDEVKHCVVPASVVTKYEGKVAALEGDVKATYAQEAHDKDVRIAEMQVTRMQNMILYEDEIKSRLAKTWFLNQKEVAAEKEKGLAVHNAKFGDDSNKRKAEDVRPKRTPFDGPSRKQKRTKIAREEDAKETAAMARYARSAKAKARPQRLNAEPPVRAAPPPSSKPFNAELTNTNKKQIASVRKAPKPLPGKKQKGEKKGGSDRRLGKLKSVKSFKSNATHKRR</sequence>
<accession>A0AAD5XPC5</accession>
<dbReference type="CDD" id="cd18787">
    <property type="entry name" value="SF2_C_DEAD"/>
    <property type="match status" value="1"/>
</dbReference>
<dbReference type="Gene3D" id="3.40.50.300">
    <property type="entry name" value="P-loop containing nucleotide triphosphate hydrolases"/>
    <property type="match status" value="1"/>
</dbReference>
<dbReference type="EC" id="3.6.4.13" evidence="1"/>
<feature type="compositionally biased region" description="Basic and acidic residues" evidence="7">
    <location>
        <begin position="192"/>
        <end position="213"/>
    </location>
</feature>
<evidence type="ECO:0000259" key="8">
    <source>
        <dbReference type="PROSITE" id="PS51194"/>
    </source>
</evidence>
<feature type="region of interest" description="Disordered" evidence="7">
    <location>
        <begin position="192"/>
        <end position="328"/>
    </location>
</feature>
<feature type="compositionally biased region" description="Basic and acidic residues" evidence="7">
    <location>
        <begin position="301"/>
        <end position="310"/>
    </location>
</feature>
<feature type="domain" description="Helicase C-terminal" evidence="8">
    <location>
        <begin position="1"/>
        <end position="119"/>
    </location>
</feature>
<keyword evidence="5" id="KW-0067">ATP-binding</keyword>
<dbReference type="PANTHER" id="PTHR47959">
    <property type="entry name" value="ATP-DEPENDENT RNA HELICASE RHLE-RELATED"/>
    <property type="match status" value="1"/>
</dbReference>
<dbReference type="Pfam" id="PF00271">
    <property type="entry name" value="Helicase_C"/>
    <property type="match status" value="1"/>
</dbReference>
<dbReference type="SMART" id="SM00490">
    <property type="entry name" value="HELICc"/>
    <property type="match status" value="1"/>
</dbReference>
<dbReference type="InterPro" id="IPR027417">
    <property type="entry name" value="P-loop_NTPase"/>
</dbReference>
<dbReference type="AlphaFoldDB" id="A0AAD5XPC5"/>
<dbReference type="GO" id="GO:0005829">
    <property type="term" value="C:cytosol"/>
    <property type="evidence" value="ECO:0007669"/>
    <property type="project" value="TreeGrafter"/>
</dbReference>
<dbReference type="EMBL" id="JADGJQ010000010">
    <property type="protein sequence ID" value="KAJ3182010.1"/>
    <property type="molecule type" value="Genomic_DNA"/>
</dbReference>
<comment type="caution">
    <text evidence="9">The sequence shown here is derived from an EMBL/GenBank/DDBJ whole genome shotgun (WGS) entry which is preliminary data.</text>
</comment>